<accession>A0ABR1SBG0</accession>
<protein>
    <submittedName>
        <fullName evidence="2">Uncharacterized protein</fullName>
    </submittedName>
</protein>
<evidence type="ECO:0000313" key="2">
    <source>
        <dbReference type="EMBL" id="KAK8028648.1"/>
    </source>
</evidence>
<feature type="transmembrane region" description="Helical" evidence="1">
    <location>
        <begin position="254"/>
        <end position="274"/>
    </location>
</feature>
<comment type="caution">
    <text evidence="2">The sequence shown here is derived from an EMBL/GenBank/DDBJ whole genome shotgun (WGS) entry which is preliminary data.</text>
</comment>
<feature type="transmembrane region" description="Helical" evidence="1">
    <location>
        <begin position="332"/>
        <end position="349"/>
    </location>
</feature>
<evidence type="ECO:0000256" key="1">
    <source>
        <dbReference type="SAM" id="Phobius"/>
    </source>
</evidence>
<dbReference type="Proteomes" id="UP001396898">
    <property type="component" value="Unassembled WGS sequence"/>
</dbReference>
<keyword evidence="1" id="KW-0812">Transmembrane</keyword>
<proteinExistence type="predicted"/>
<reference evidence="2 3" key="1">
    <citation type="submission" date="2023-01" db="EMBL/GenBank/DDBJ databases">
        <title>Analysis of 21 Apiospora genomes using comparative genomics revels a genus with tremendous synthesis potential of carbohydrate active enzymes and secondary metabolites.</title>
        <authorList>
            <person name="Sorensen T."/>
        </authorList>
    </citation>
    <scope>NUCLEOTIDE SEQUENCE [LARGE SCALE GENOMIC DNA]</scope>
    <source>
        <strain evidence="2 3">CBS 20057</strain>
    </source>
</reference>
<name>A0ABR1SBG0_9PEZI</name>
<feature type="transmembrane region" description="Helical" evidence="1">
    <location>
        <begin position="169"/>
        <end position="191"/>
    </location>
</feature>
<evidence type="ECO:0000313" key="3">
    <source>
        <dbReference type="Proteomes" id="UP001396898"/>
    </source>
</evidence>
<keyword evidence="1" id="KW-0472">Membrane</keyword>
<keyword evidence="1" id="KW-1133">Transmembrane helix</keyword>
<keyword evidence="3" id="KW-1185">Reference proteome</keyword>
<dbReference type="EMBL" id="JAQQWI010000007">
    <property type="protein sequence ID" value="KAK8028648.1"/>
    <property type="molecule type" value="Genomic_DNA"/>
</dbReference>
<sequence length="444" mass="48775">MSRSDSRYFFFPLTYQSQDISFTKWVTLLTLALAPLIAHILAGTPRASYLSNRRPKWHDQFVHFNPTSILWRYAAIADRRIRARAWGRADIAAANAIFWTAEGWDGSEAMVDRSLLYCVHIPDHARIAVFSGEMIKTLVVTLQGVQTIFALTSSLASGSQNETFDRSMAVDFVFSPLAFIGLLRVFCALWLTDDFNYTTKHPAHHSAELLQIGPGGESTRRNSMDSLIDSPSDLPLSGHRYRSTSLWYSRAFRAFYLLLLLVMLAAALMFLIGFSPGQAMYATVGFTATSFSVLLFYIVLLAATSGICGFYFAAGSASTVIPCITAPWYKVYTAAIMALGLVTLVISCLETRETACGRFTSQPGLNGDYSSCTTLSQTTVALGRGGSKAFGVATTNTWDLGENKSLQLGEFLVYNVTGTCFVKNNLTHLQKVATVETIILDAGE</sequence>
<feature type="transmembrane region" description="Helical" evidence="1">
    <location>
        <begin position="25"/>
        <end position="44"/>
    </location>
</feature>
<gene>
    <name evidence="2" type="ORF">PG991_005704</name>
</gene>
<organism evidence="2 3">
    <name type="scientific">Apiospora marii</name>
    <dbReference type="NCBI Taxonomy" id="335849"/>
    <lineage>
        <taxon>Eukaryota</taxon>
        <taxon>Fungi</taxon>
        <taxon>Dikarya</taxon>
        <taxon>Ascomycota</taxon>
        <taxon>Pezizomycotina</taxon>
        <taxon>Sordariomycetes</taxon>
        <taxon>Xylariomycetidae</taxon>
        <taxon>Amphisphaeriales</taxon>
        <taxon>Apiosporaceae</taxon>
        <taxon>Apiospora</taxon>
    </lineage>
</organism>
<feature type="transmembrane region" description="Helical" evidence="1">
    <location>
        <begin position="286"/>
        <end position="312"/>
    </location>
</feature>